<dbReference type="AlphaFoldDB" id="A0A2T2WCG2"/>
<feature type="domain" description="Glycosyl hydrolases family 2 sugar binding" evidence="6">
    <location>
        <begin position="37"/>
        <end position="156"/>
    </location>
</feature>
<dbReference type="Gene3D" id="2.60.40.10">
    <property type="entry name" value="Immunoglobulins"/>
    <property type="match status" value="1"/>
</dbReference>
<dbReference type="InterPro" id="IPR017853">
    <property type="entry name" value="GH"/>
</dbReference>
<evidence type="ECO:0000256" key="1">
    <source>
        <dbReference type="ARBA" id="ARBA00007401"/>
    </source>
</evidence>
<dbReference type="Pfam" id="PF02836">
    <property type="entry name" value="Glyco_hydro_2_C"/>
    <property type="match status" value="1"/>
</dbReference>
<name>A0A2T2WCG2_9FIRM</name>
<evidence type="ECO:0000313" key="7">
    <source>
        <dbReference type="EMBL" id="PSR19921.1"/>
    </source>
</evidence>
<dbReference type="GO" id="GO:0005975">
    <property type="term" value="P:carbohydrate metabolic process"/>
    <property type="evidence" value="ECO:0007669"/>
    <property type="project" value="InterPro"/>
</dbReference>
<dbReference type="InterPro" id="IPR006102">
    <property type="entry name" value="Ig-like_GH2"/>
</dbReference>
<comment type="similarity">
    <text evidence="1">Belongs to the glycosyl hydrolase 2 family.</text>
</comment>
<dbReference type="SUPFAM" id="SSF49303">
    <property type="entry name" value="beta-Galactosidase/glucuronidase domain"/>
    <property type="match status" value="1"/>
</dbReference>
<dbReference type="InterPro" id="IPR036156">
    <property type="entry name" value="Beta-gal/glucu_dom_sf"/>
</dbReference>
<protein>
    <submittedName>
        <fullName evidence="7">Glycoside hydrolase family 2</fullName>
    </submittedName>
</protein>
<keyword evidence="3" id="KW-0326">Glycosidase</keyword>
<comment type="caution">
    <text evidence="7">The sequence shown here is derived from an EMBL/GenBank/DDBJ whole genome shotgun (WGS) entry which is preliminary data.</text>
</comment>
<keyword evidence="2 7" id="KW-0378">Hydrolase</keyword>
<evidence type="ECO:0000256" key="2">
    <source>
        <dbReference type="ARBA" id="ARBA00022801"/>
    </source>
</evidence>
<accession>A0A2T2WCG2</accession>
<dbReference type="PANTHER" id="PTHR42732:SF2">
    <property type="entry name" value="BETA-MANNOSIDASE"/>
    <property type="match status" value="1"/>
</dbReference>
<dbReference type="EMBL" id="PXYV01000115">
    <property type="protein sequence ID" value="PSR19921.1"/>
    <property type="molecule type" value="Genomic_DNA"/>
</dbReference>
<dbReference type="GO" id="GO:0004553">
    <property type="term" value="F:hydrolase activity, hydrolyzing O-glycosyl compounds"/>
    <property type="evidence" value="ECO:0007669"/>
    <property type="project" value="InterPro"/>
</dbReference>
<feature type="domain" description="Glycoside hydrolase family 2 catalytic" evidence="5">
    <location>
        <begin position="303"/>
        <end position="523"/>
    </location>
</feature>
<dbReference type="InterPro" id="IPR008979">
    <property type="entry name" value="Galactose-bd-like_sf"/>
</dbReference>
<dbReference type="Proteomes" id="UP000241848">
    <property type="component" value="Unassembled WGS sequence"/>
</dbReference>
<evidence type="ECO:0000313" key="8">
    <source>
        <dbReference type="Proteomes" id="UP000241848"/>
    </source>
</evidence>
<dbReference type="InterPro" id="IPR013783">
    <property type="entry name" value="Ig-like_fold"/>
</dbReference>
<gene>
    <name evidence="7" type="ORF">C7B45_17545</name>
</gene>
<evidence type="ECO:0000259" key="5">
    <source>
        <dbReference type="Pfam" id="PF02836"/>
    </source>
</evidence>
<sequence>MTAAIHRKPLWIAQEVERLQNVEYPNPLCQRDQWMDLSGEWEFEVDPENRGVVDEWFRREHFSRRIQVPYAPETPKSGFGEDPGAIFWYRKEVTITSAWRGQRVMLYFGAVDYEASVWVNGVFVGSHKGGYTPFSCDITPWLFETGLNAIVVRVYDDPRDQSQPRGKQTWEDKPAGILYTRTSGIWQPVWMAAEPQHAVHQVNFFTHPDQGAMDIEVTVSQPIPSDRKARVEVVCEGHDGQPVFTTSIAAAGDRIKMTTSLDWPGGVQWWSPDHPHLYVATVRLMMDGQSDDVVRSYFGVRTVETRNQQVLINHQPVKFRMILHQGYYPEAGLSGSEEHFREDILLLKAMGFNALRMHQKIEDPRFLYWCDRLGMMVWEEMPSAYAFNQVAIQRLVDEWVTVVRRDMGHPSIVAWVPFNESWGVTHIAADGAQQHYARALYHVTKALDPDRLVVDNDGWEHTVTDLMTVHDYTQDPAELEERYSSVSQCMRFRPANRVIMLDSVEGNVHQPVLVTECGGIALNPEEGWGYAVTKNESDLLTGYQAIIGALNRSPIVQGWCYTQFTDVEQEQNGLLTIDRRPKVPLELIRAVNAGEKPPATRFNMSPDKGD</sequence>
<evidence type="ECO:0000259" key="6">
    <source>
        <dbReference type="Pfam" id="PF02837"/>
    </source>
</evidence>
<dbReference type="Pfam" id="PF00703">
    <property type="entry name" value="Glyco_hydro_2"/>
    <property type="match status" value="1"/>
</dbReference>
<dbReference type="PRINTS" id="PR00132">
    <property type="entry name" value="GLHYDRLASE2"/>
</dbReference>
<dbReference type="SUPFAM" id="SSF51445">
    <property type="entry name" value="(Trans)glycosidases"/>
    <property type="match status" value="1"/>
</dbReference>
<proteinExistence type="inferred from homology"/>
<evidence type="ECO:0000259" key="4">
    <source>
        <dbReference type="Pfam" id="PF00703"/>
    </source>
</evidence>
<organism evidence="7 8">
    <name type="scientific">Sulfobacillus acidophilus</name>
    <dbReference type="NCBI Taxonomy" id="53633"/>
    <lineage>
        <taxon>Bacteria</taxon>
        <taxon>Bacillati</taxon>
        <taxon>Bacillota</taxon>
        <taxon>Clostridia</taxon>
        <taxon>Eubacteriales</taxon>
        <taxon>Clostridiales Family XVII. Incertae Sedis</taxon>
        <taxon>Sulfobacillus</taxon>
    </lineage>
</organism>
<dbReference type="SUPFAM" id="SSF49785">
    <property type="entry name" value="Galactose-binding domain-like"/>
    <property type="match status" value="1"/>
</dbReference>
<evidence type="ECO:0000256" key="3">
    <source>
        <dbReference type="ARBA" id="ARBA00023295"/>
    </source>
</evidence>
<feature type="domain" description="Glycoside hydrolase family 2 immunoglobulin-like beta-sandwich" evidence="4">
    <location>
        <begin position="206"/>
        <end position="301"/>
    </location>
</feature>
<dbReference type="InterPro" id="IPR006104">
    <property type="entry name" value="Glyco_hydro_2_N"/>
</dbReference>
<dbReference type="Gene3D" id="2.60.120.260">
    <property type="entry name" value="Galactose-binding domain-like"/>
    <property type="match status" value="1"/>
</dbReference>
<reference evidence="7 8" key="1">
    <citation type="journal article" date="2014" name="BMC Genomics">
        <title>Comparison of environmental and isolate Sulfobacillus genomes reveals diverse carbon, sulfur, nitrogen, and hydrogen metabolisms.</title>
        <authorList>
            <person name="Justice N.B."/>
            <person name="Norman A."/>
            <person name="Brown C.T."/>
            <person name="Singh A."/>
            <person name="Thomas B.C."/>
            <person name="Banfield J.F."/>
        </authorList>
    </citation>
    <scope>NUCLEOTIDE SEQUENCE [LARGE SCALE GENOMIC DNA]</scope>
    <source>
        <strain evidence="7">AMDSBA3</strain>
    </source>
</reference>
<dbReference type="Pfam" id="PF02837">
    <property type="entry name" value="Glyco_hydro_2_N"/>
    <property type="match status" value="1"/>
</dbReference>
<dbReference type="InterPro" id="IPR051913">
    <property type="entry name" value="GH2_Domain-Containing"/>
</dbReference>
<dbReference type="PANTHER" id="PTHR42732">
    <property type="entry name" value="BETA-GALACTOSIDASE"/>
    <property type="match status" value="1"/>
</dbReference>
<dbReference type="Gene3D" id="3.20.20.80">
    <property type="entry name" value="Glycosidases"/>
    <property type="match status" value="1"/>
</dbReference>
<dbReference type="InterPro" id="IPR006103">
    <property type="entry name" value="Glyco_hydro_2_cat"/>
</dbReference>
<dbReference type="InterPro" id="IPR006101">
    <property type="entry name" value="Glyco_hydro_2"/>
</dbReference>